<comment type="caution">
    <text evidence="1">The sequence shown here is derived from an EMBL/GenBank/DDBJ whole genome shotgun (WGS) entry which is preliminary data.</text>
</comment>
<protein>
    <submittedName>
        <fullName evidence="1">Uncharacterized protein</fullName>
    </submittedName>
</protein>
<gene>
    <name evidence="1" type="ORF">F7731_20330</name>
</gene>
<evidence type="ECO:0000313" key="1">
    <source>
        <dbReference type="EMBL" id="KAB2330137.1"/>
    </source>
</evidence>
<dbReference type="RefSeq" id="WP_151536625.1">
    <property type="nucleotide sequence ID" value="NZ_WBOS01000015.1"/>
</dbReference>
<reference evidence="1 2" key="1">
    <citation type="journal article" date="2016" name="Antonie Van Leeuwenhoek">
        <title>Bacillus depressus sp. nov., isolated from soil of a sunflower field.</title>
        <authorList>
            <person name="Wei X."/>
            <person name="Xin D."/>
            <person name="Xin Y."/>
            <person name="Zhang H."/>
            <person name="Wang T."/>
            <person name="Zhang J."/>
        </authorList>
    </citation>
    <scope>NUCLEOTIDE SEQUENCE [LARGE SCALE GENOMIC DNA]</scope>
    <source>
        <strain evidence="1 2">BZ1</strain>
    </source>
</reference>
<dbReference type="EMBL" id="WBOS01000015">
    <property type="protein sequence ID" value="KAB2330137.1"/>
    <property type="molecule type" value="Genomic_DNA"/>
</dbReference>
<evidence type="ECO:0000313" key="2">
    <source>
        <dbReference type="Proteomes" id="UP000481030"/>
    </source>
</evidence>
<accession>A0A6L3V217</accession>
<keyword evidence="2" id="KW-1185">Reference proteome</keyword>
<organism evidence="1 2">
    <name type="scientific">Cytobacillus depressus</name>
    <dbReference type="NCBI Taxonomy" id="1602942"/>
    <lineage>
        <taxon>Bacteria</taxon>
        <taxon>Bacillati</taxon>
        <taxon>Bacillota</taxon>
        <taxon>Bacilli</taxon>
        <taxon>Bacillales</taxon>
        <taxon>Bacillaceae</taxon>
        <taxon>Cytobacillus</taxon>
    </lineage>
</organism>
<dbReference type="AlphaFoldDB" id="A0A6L3V217"/>
<proteinExistence type="predicted"/>
<name>A0A6L3V217_9BACI</name>
<dbReference type="OrthoDB" id="2879487at2"/>
<dbReference type="Proteomes" id="UP000481030">
    <property type="component" value="Unassembled WGS sequence"/>
</dbReference>
<sequence>MNNWMTALLNTRMLQNVFGRRRSNRGMIWATLLGLGVSAAAIGLNRNRNNKMMNSLQNVMNNNMMKPLQNVMNNNMMKPLQNVMNNVQTQFKGQIPDAVLAEFAKELAPGNNSLTNK</sequence>